<organism evidence="2 3">
    <name type="scientific">Artemisia annua</name>
    <name type="common">Sweet wormwood</name>
    <dbReference type="NCBI Taxonomy" id="35608"/>
    <lineage>
        <taxon>Eukaryota</taxon>
        <taxon>Viridiplantae</taxon>
        <taxon>Streptophyta</taxon>
        <taxon>Embryophyta</taxon>
        <taxon>Tracheophyta</taxon>
        <taxon>Spermatophyta</taxon>
        <taxon>Magnoliopsida</taxon>
        <taxon>eudicotyledons</taxon>
        <taxon>Gunneridae</taxon>
        <taxon>Pentapetalae</taxon>
        <taxon>asterids</taxon>
        <taxon>campanulids</taxon>
        <taxon>Asterales</taxon>
        <taxon>Asteraceae</taxon>
        <taxon>Asteroideae</taxon>
        <taxon>Anthemideae</taxon>
        <taxon>Artemisiinae</taxon>
        <taxon>Artemisia</taxon>
    </lineage>
</organism>
<feature type="domain" description="Reverse transcriptase zinc-binding" evidence="1">
    <location>
        <begin position="115"/>
        <end position="200"/>
    </location>
</feature>
<dbReference type="Proteomes" id="UP000245207">
    <property type="component" value="Unassembled WGS sequence"/>
</dbReference>
<sequence>MSRTVVAGMPIRNFFKGKVGRGLDVAFWIDPWLLNVPLKGICPRLFNLDSCKRCKVVERLNRSELGTTKVWSWKRSSMTDEEKSEMEVLDRLLEGVELSDTKDGWIWVGAGDGVFSVGAVRRLINNDRDYSNVQVFEWCKWVPIKCNVFGWRAVLGRIPTAMALRHRNIPIPDVSCPFCGDTEETIDHLFTGCIVANGLWQYVTSWCKVQNWFAFSFKDLVDTHNFIGLSGKAKELFQGIILIGCWSIWRARNRIKFQKLKYRLVDIISEVKELGFLWARNRAKVPSLSWVSL</sequence>
<dbReference type="EMBL" id="PKPP01001755">
    <property type="protein sequence ID" value="PWA80164.1"/>
    <property type="molecule type" value="Genomic_DNA"/>
</dbReference>
<evidence type="ECO:0000259" key="1">
    <source>
        <dbReference type="Pfam" id="PF13966"/>
    </source>
</evidence>
<dbReference type="GO" id="GO:0003964">
    <property type="term" value="F:RNA-directed DNA polymerase activity"/>
    <property type="evidence" value="ECO:0007669"/>
    <property type="project" value="UniProtKB-KW"/>
</dbReference>
<dbReference type="AlphaFoldDB" id="A0A2U1P317"/>
<dbReference type="Pfam" id="PF13966">
    <property type="entry name" value="zf-RVT"/>
    <property type="match status" value="1"/>
</dbReference>
<evidence type="ECO:0000313" key="2">
    <source>
        <dbReference type="EMBL" id="PWA80164.1"/>
    </source>
</evidence>
<dbReference type="OrthoDB" id="1705419at2759"/>
<evidence type="ECO:0000313" key="3">
    <source>
        <dbReference type="Proteomes" id="UP000245207"/>
    </source>
</evidence>
<name>A0A2U1P317_ARTAN</name>
<protein>
    <submittedName>
        <fullName evidence="2">RNA-directed DNA polymerase, eukaryota</fullName>
    </submittedName>
</protein>
<keyword evidence="3" id="KW-1185">Reference proteome</keyword>
<dbReference type="PANTHER" id="PTHR36617:SF16">
    <property type="entry name" value="OS04G0516500 PROTEIN"/>
    <property type="match status" value="1"/>
</dbReference>
<keyword evidence="2" id="KW-0548">Nucleotidyltransferase</keyword>
<dbReference type="InterPro" id="IPR026960">
    <property type="entry name" value="RVT-Znf"/>
</dbReference>
<dbReference type="PANTHER" id="PTHR36617">
    <property type="entry name" value="PROTEIN, PUTATIVE-RELATED"/>
    <property type="match status" value="1"/>
</dbReference>
<accession>A0A2U1P317</accession>
<reference evidence="2 3" key="1">
    <citation type="journal article" date="2018" name="Mol. Plant">
        <title>The genome of Artemisia annua provides insight into the evolution of Asteraceae family and artemisinin biosynthesis.</title>
        <authorList>
            <person name="Shen Q."/>
            <person name="Zhang L."/>
            <person name="Liao Z."/>
            <person name="Wang S."/>
            <person name="Yan T."/>
            <person name="Shi P."/>
            <person name="Liu M."/>
            <person name="Fu X."/>
            <person name="Pan Q."/>
            <person name="Wang Y."/>
            <person name="Lv Z."/>
            <person name="Lu X."/>
            <person name="Zhang F."/>
            <person name="Jiang W."/>
            <person name="Ma Y."/>
            <person name="Chen M."/>
            <person name="Hao X."/>
            <person name="Li L."/>
            <person name="Tang Y."/>
            <person name="Lv G."/>
            <person name="Zhou Y."/>
            <person name="Sun X."/>
            <person name="Brodelius P.E."/>
            <person name="Rose J.K.C."/>
            <person name="Tang K."/>
        </authorList>
    </citation>
    <scope>NUCLEOTIDE SEQUENCE [LARGE SCALE GENOMIC DNA]</scope>
    <source>
        <strain evidence="3">cv. Huhao1</strain>
        <tissue evidence="2">Leaf</tissue>
    </source>
</reference>
<keyword evidence="2" id="KW-0695">RNA-directed DNA polymerase</keyword>
<proteinExistence type="predicted"/>
<comment type="caution">
    <text evidence="2">The sequence shown here is derived from an EMBL/GenBank/DDBJ whole genome shotgun (WGS) entry which is preliminary data.</text>
</comment>
<gene>
    <name evidence="2" type="ORF">CTI12_AA200000</name>
</gene>
<keyword evidence="2" id="KW-0808">Transferase</keyword>